<dbReference type="PANTHER" id="PTHR36933:SF1">
    <property type="entry name" value="SLL0788 PROTEIN"/>
    <property type="match status" value="1"/>
</dbReference>
<gene>
    <name evidence="3" type="ORF">UV06_C0001G0020</name>
</gene>
<keyword evidence="1" id="KW-1133">Transmembrane helix</keyword>
<dbReference type="Pfam" id="PF03713">
    <property type="entry name" value="DUF305"/>
    <property type="match status" value="1"/>
</dbReference>
<evidence type="ECO:0000259" key="2">
    <source>
        <dbReference type="Pfam" id="PF03713"/>
    </source>
</evidence>
<dbReference type="InterPro" id="IPR005183">
    <property type="entry name" value="DUF305_CopM-like"/>
</dbReference>
<evidence type="ECO:0000256" key="1">
    <source>
        <dbReference type="SAM" id="Phobius"/>
    </source>
</evidence>
<dbReference type="Gene3D" id="1.20.1260.10">
    <property type="match status" value="1"/>
</dbReference>
<sequence length="211" mass="24176">MKNKFSNNVAVLYIVMGLILGWLITSLFLTPSWTGYPINPWSMMGFRSNNVTNIDRHFIEQMIPHHEDAITMAKVALEKAKRPEIKSLAQSILTNQNTEITQMTMWYAEWYGQMVPSNAIQMGTHGMVGTGGMHMGMMGDETDVTSLSLAIDFDREFIRQMIPHHQMAVMMATMLENSTGKDEMKQLAKNIITVQNREIADMRSWYASWYK</sequence>
<dbReference type="AlphaFoldDB" id="A0A0G1BAC1"/>
<evidence type="ECO:0000313" key="3">
    <source>
        <dbReference type="EMBL" id="KKS43286.1"/>
    </source>
</evidence>
<protein>
    <recommendedName>
        <fullName evidence="2">DUF305 domain-containing protein</fullName>
    </recommendedName>
</protein>
<proteinExistence type="predicted"/>
<keyword evidence="1" id="KW-0472">Membrane</keyword>
<dbReference type="InterPro" id="IPR012347">
    <property type="entry name" value="Ferritin-like"/>
</dbReference>
<dbReference type="PANTHER" id="PTHR36933">
    <property type="entry name" value="SLL0788 PROTEIN"/>
    <property type="match status" value="1"/>
</dbReference>
<comment type="caution">
    <text evidence="3">The sequence shown here is derived from an EMBL/GenBank/DDBJ whole genome shotgun (WGS) entry which is preliminary data.</text>
</comment>
<reference evidence="3 4" key="1">
    <citation type="journal article" date="2015" name="Nature">
        <title>rRNA introns, odd ribosomes, and small enigmatic genomes across a large radiation of phyla.</title>
        <authorList>
            <person name="Brown C.T."/>
            <person name="Hug L.A."/>
            <person name="Thomas B.C."/>
            <person name="Sharon I."/>
            <person name="Castelle C.J."/>
            <person name="Singh A."/>
            <person name="Wilkins M.J."/>
            <person name="Williams K.H."/>
            <person name="Banfield J.F."/>
        </authorList>
    </citation>
    <scope>NUCLEOTIDE SEQUENCE [LARGE SCALE GENOMIC DNA]</scope>
</reference>
<dbReference type="EMBL" id="LCDA01000001">
    <property type="protein sequence ID" value="KKS43286.1"/>
    <property type="molecule type" value="Genomic_DNA"/>
</dbReference>
<evidence type="ECO:0000313" key="4">
    <source>
        <dbReference type="Proteomes" id="UP000033854"/>
    </source>
</evidence>
<dbReference type="PATRIC" id="fig|1618378.3.peg.20"/>
<name>A0A0G1BAC1_9BACT</name>
<feature type="transmembrane region" description="Helical" evidence="1">
    <location>
        <begin position="12"/>
        <end position="33"/>
    </location>
</feature>
<dbReference type="Proteomes" id="UP000033854">
    <property type="component" value="Unassembled WGS sequence"/>
</dbReference>
<feature type="domain" description="DUF305" evidence="2">
    <location>
        <begin position="55"/>
        <end position="206"/>
    </location>
</feature>
<keyword evidence="1" id="KW-0812">Transmembrane</keyword>
<organism evidence="3 4">
    <name type="scientific">Candidatus Collierbacteria bacterium GW2011_GWA2_42_17</name>
    <dbReference type="NCBI Taxonomy" id="1618378"/>
    <lineage>
        <taxon>Bacteria</taxon>
        <taxon>Candidatus Collieribacteriota</taxon>
    </lineage>
</organism>
<accession>A0A0G1BAC1</accession>